<dbReference type="InterPro" id="IPR041679">
    <property type="entry name" value="DNA2/NAM7-like_C"/>
</dbReference>
<protein>
    <submittedName>
        <fullName evidence="2">AAA domain-containing protein</fullName>
    </submittedName>
</protein>
<gene>
    <name evidence="2" type="ORF">B0H17DRAFT_900278</name>
</gene>
<feature type="domain" description="DNA2/NAM7 helicase-like C-terminal" evidence="1">
    <location>
        <begin position="142"/>
        <end position="290"/>
    </location>
</feature>
<dbReference type="InterPro" id="IPR047187">
    <property type="entry name" value="SF1_C_Upf1"/>
</dbReference>
<dbReference type="SUPFAM" id="SSF52540">
    <property type="entry name" value="P-loop containing nucleoside triphosphate hydrolases"/>
    <property type="match status" value="1"/>
</dbReference>
<organism evidence="2 3">
    <name type="scientific">Mycena rosella</name>
    <name type="common">Pink bonnet</name>
    <name type="synonym">Agaricus rosellus</name>
    <dbReference type="NCBI Taxonomy" id="1033263"/>
    <lineage>
        <taxon>Eukaryota</taxon>
        <taxon>Fungi</taxon>
        <taxon>Dikarya</taxon>
        <taxon>Basidiomycota</taxon>
        <taxon>Agaricomycotina</taxon>
        <taxon>Agaricomycetes</taxon>
        <taxon>Agaricomycetidae</taxon>
        <taxon>Agaricales</taxon>
        <taxon>Marasmiineae</taxon>
        <taxon>Mycenaceae</taxon>
        <taxon>Mycena</taxon>
    </lineage>
</organism>
<dbReference type="Proteomes" id="UP001221757">
    <property type="component" value="Unassembled WGS sequence"/>
</dbReference>
<sequence length="314" mass="35140">ISILSSTDLERTIWVVAQSNVAVKNIAEKLADVDCDFSLLVSKDFHHDWHEHLYGKIVDNVVRSDELTDDIVALEHRFMGTRVVLCTLSMLSNSKIAPVTRLVPLQMVMVDEASQVEIGNFVPMLYSFSTLQKLIFIGDDKQRCMPEQLGSFIGKHVYDGKLQTVHSITTPCCRFISVKGIEVTKGHSWINVAEAQAAIVEARQCHAKGRSYRILTPYDAQRAILETNLKTAKIPWENKVFCVDSFQGNEDDFIIISTVRTDKIGFLAEARRMNVMLSRCKKGMVICTNRTFLQGVAKDSLVGLLASEIGASAW</sequence>
<comment type="caution">
    <text evidence="2">The sequence shown here is derived from an EMBL/GenBank/DDBJ whole genome shotgun (WGS) entry which is preliminary data.</text>
</comment>
<dbReference type="Gene3D" id="3.40.50.300">
    <property type="entry name" value="P-loop containing nucleotide triphosphate hydrolases"/>
    <property type="match status" value="2"/>
</dbReference>
<keyword evidence="3" id="KW-1185">Reference proteome</keyword>
<dbReference type="InterPro" id="IPR027417">
    <property type="entry name" value="P-loop_NTPase"/>
</dbReference>
<dbReference type="PANTHER" id="PTHR10887:SF495">
    <property type="entry name" value="HELICASE SENATAXIN ISOFORM X1-RELATED"/>
    <property type="match status" value="1"/>
</dbReference>
<dbReference type="InterPro" id="IPR045055">
    <property type="entry name" value="DNA2/NAM7-like"/>
</dbReference>
<reference evidence="2" key="1">
    <citation type="submission" date="2023-03" db="EMBL/GenBank/DDBJ databases">
        <title>Massive genome expansion in bonnet fungi (Mycena s.s.) driven by repeated elements and novel gene families across ecological guilds.</title>
        <authorList>
            <consortium name="Lawrence Berkeley National Laboratory"/>
            <person name="Harder C.B."/>
            <person name="Miyauchi S."/>
            <person name="Viragh M."/>
            <person name="Kuo A."/>
            <person name="Thoen E."/>
            <person name="Andreopoulos B."/>
            <person name="Lu D."/>
            <person name="Skrede I."/>
            <person name="Drula E."/>
            <person name="Henrissat B."/>
            <person name="Morin E."/>
            <person name="Kohler A."/>
            <person name="Barry K."/>
            <person name="LaButti K."/>
            <person name="Morin E."/>
            <person name="Salamov A."/>
            <person name="Lipzen A."/>
            <person name="Mereny Z."/>
            <person name="Hegedus B."/>
            <person name="Baldrian P."/>
            <person name="Stursova M."/>
            <person name="Weitz H."/>
            <person name="Taylor A."/>
            <person name="Grigoriev I.V."/>
            <person name="Nagy L.G."/>
            <person name="Martin F."/>
            <person name="Kauserud H."/>
        </authorList>
    </citation>
    <scope>NUCLEOTIDE SEQUENCE</scope>
    <source>
        <strain evidence="2">CBHHK067</strain>
    </source>
</reference>
<feature type="non-terminal residue" evidence="2">
    <location>
        <position position="1"/>
    </location>
</feature>
<proteinExistence type="predicted"/>
<evidence type="ECO:0000259" key="1">
    <source>
        <dbReference type="Pfam" id="PF13087"/>
    </source>
</evidence>
<accession>A0AAD7GXP7</accession>
<feature type="non-terminal residue" evidence="2">
    <location>
        <position position="314"/>
    </location>
</feature>
<dbReference type="PANTHER" id="PTHR10887">
    <property type="entry name" value="DNA2/NAM7 HELICASE FAMILY"/>
    <property type="match status" value="1"/>
</dbReference>
<dbReference type="AlphaFoldDB" id="A0AAD7GXP7"/>
<dbReference type="Pfam" id="PF13087">
    <property type="entry name" value="AAA_12"/>
    <property type="match status" value="1"/>
</dbReference>
<evidence type="ECO:0000313" key="2">
    <source>
        <dbReference type="EMBL" id="KAJ7707601.1"/>
    </source>
</evidence>
<dbReference type="CDD" id="cd18808">
    <property type="entry name" value="SF1_C_Upf1"/>
    <property type="match status" value="1"/>
</dbReference>
<dbReference type="EMBL" id="JARKIE010000005">
    <property type="protein sequence ID" value="KAJ7707601.1"/>
    <property type="molecule type" value="Genomic_DNA"/>
</dbReference>
<evidence type="ECO:0000313" key="3">
    <source>
        <dbReference type="Proteomes" id="UP001221757"/>
    </source>
</evidence>
<name>A0AAD7GXP7_MYCRO</name>